<dbReference type="InterPro" id="IPR001261">
    <property type="entry name" value="ArgE/DapE_CS"/>
</dbReference>
<dbReference type="InterPro" id="IPR010159">
    <property type="entry name" value="N-acyl_aa_amidohydrolase"/>
</dbReference>
<evidence type="ECO:0000259" key="11">
    <source>
        <dbReference type="Pfam" id="PF07687"/>
    </source>
</evidence>
<evidence type="ECO:0000256" key="9">
    <source>
        <dbReference type="PIRSR" id="PIRSR036696-1"/>
    </source>
</evidence>
<dbReference type="EC" id="3.5.1.14" evidence="3"/>
<dbReference type="SUPFAM" id="SSF55031">
    <property type="entry name" value="Bacterial exopeptidase dimerisation domain"/>
    <property type="match status" value="1"/>
</dbReference>
<evidence type="ECO:0000256" key="7">
    <source>
        <dbReference type="ARBA" id="ARBA00022833"/>
    </source>
</evidence>
<dbReference type="Gene3D" id="1.10.150.900">
    <property type="match status" value="1"/>
</dbReference>
<evidence type="ECO:0000256" key="1">
    <source>
        <dbReference type="ARBA" id="ARBA00004496"/>
    </source>
</evidence>
<feature type="binding site" evidence="10">
    <location>
        <position position="145"/>
    </location>
    <ligand>
        <name>Zn(2+)</name>
        <dbReference type="ChEBI" id="CHEBI:29105"/>
        <label>2</label>
    </ligand>
</feature>
<name>A0A2T9YGB8_9FUNG</name>
<dbReference type="GO" id="GO:0006520">
    <property type="term" value="P:amino acid metabolic process"/>
    <property type="evidence" value="ECO:0007669"/>
    <property type="project" value="InterPro"/>
</dbReference>
<evidence type="ECO:0000256" key="5">
    <source>
        <dbReference type="ARBA" id="ARBA00022723"/>
    </source>
</evidence>
<keyword evidence="5 10" id="KW-0479">Metal-binding</keyword>
<dbReference type="InterPro" id="IPR011650">
    <property type="entry name" value="Peptidase_M20_dimer"/>
</dbReference>
<proteinExistence type="inferred from homology"/>
<evidence type="ECO:0000313" key="13">
    <source>
        <dbReference type="Proteomes" id="UP000245699"/>
    </source>
</evidence>
<accession>A0A2T9YGB8</accession>
<feature type="binding site" evidence="10">
    <location>
        <position position="172"/>
    </location>
    <ligand>
        <name>Zn(2+)</name>
        <dbReference type="ChEBI" id="CHEBI:29105"/>
        <label>1</label>
    </ligand>
</feature>
<protein>
    <recommendedName>
        <fullName evidence="3">N-acyl-aliphatic-L-amino acid amidohydrolase</fullName>
        <ecNumber evidence="3">3.5.1.14</ecNumber>
    </recommendedName>
    <alternativeName>
        <fullName evidence="8">N-acyl-L-amino-acid amidohydrolase</fullName>
    </alternativeName>
</protein>
<evidence type="ECO:0000256" key="3">
    <source>
        <dbReference type="ARBA" id="ARBA00011913"/>
    </source>
</evidence>
<feature type="active site" description="Proton acceptor" evidence="9">
    <location>
        <position position="144"/>
    </location>
</feature>
<feature type="binding site" evidence="10">
    <location>
        <position position="110"/>
    </location>
    <ligand>
        <name>Zn(2+)</name>
        <dbReference type="ChEBI" id="CHEBI:29105"/>
        <label>2</label>
    </ligand>
</feature>
<evidence type="ECO:0000256" key="4">
    <source>
        <dbReference type="ARBA" id="ARBA00022490"/>
    </source>
</evidence>
<dbReference type="GO" id="GO:0005737">
    <property type="term" value="C:cytoplasm"/>
    <property type="evidence" value="ECO:0007669"/>
    <property type="project" value="UniProtKB-SubCell"/>
</dbReference>
<dbReference type="PANTHER" id="PTHR45892">
    <property type="entry name" value="AMINOACYLASE-1"/>
    <property type="match status" value="1"/>
</dbReference>
<dbReference type="Pfam" id="PF01546">
    <property type="entry name" value="Peptidase_M20"/>
    <property type="match status" value="1"/>
</dbReference>
<dbReference type="GO" id="GO:0004046">
    <property type="term" value="F:aminoacylase activity"/>
    <property type="evidence" value="ECO:0007669"/>
    <property type="project" value="UniProtKB-EC"/>
</dbReference>
<dbReference type="NCBIfam" id="TIGR01880">
    <property type="entry name" value="Ac-peptdase-euk"/>
    <property type="match status" value="1"/>
</dbReference>
<comment type="cofactor">
    <cofactor evidence="10">
        <name>Zn(2+)</name>
        <dbReference type="ChEBI" id="CHEBI:29105"/>
    </cofactor>
    <text evidence="10">Binds 2 Zn(2+) ions per subunit.</text>
</comment>
<dbReference type="InterPro" id="IPR002933">
    <property type="entry name" value="Peptidase_M20"/>
</dbReference>
<keyword evidence="4" id="KW-0963">Cytoplasm</keyword>
<feature type="binding site" evidence="10">
    <location>
        <position position="371"/>
    </location>
    <ligand>
        <name>Zn(2+)</name>
        <dbReference type="ChEBI" id="CHEBI:29105"/>
        <label>2</label>
    </ligand>
</feature>
<dbReference type="PROSITE" id="PS00758">
    <property type="entry name" value="ARGE_DAPE_CPG2_1"/>
    <property type="match status" value="1"/>
</dbReference>
<evidence type="ECO:0000256" key="6">
    <source>
        <dbReference type="ARBA" id="ARBA00022801"/>
    </source>
</evidence>
<dbReference type="Proteomes" id="UP000245699">
    <property type="component" value="Unassembled WGS sequence"/>
</dbReference>
<organism evidence="12 13">
    <name type="scientific">Furculomyces boomerangus</name>
    <dbReference type="NCBI Taxonomy" id="61424"/>
    <lineage>
        <taxon>Eukaryota</taxon>
        <taxon>Fungi</taxon>
        <taxon>Fungi incertae sedis</taxon>
        <taxon>Zoopagomycota</taxon>
        <taxon>Kickxellomycotina</taxon>
        <taxon>Harpellomycetes</taxon>
        <taxon>Harpellales</taxon>
        <taxon>Harpellaceae</taxon>
        <taxon>Furculomyces</taxon>
    </lineage>
</organism>
<comment type="similarity">
    <text evidence="2">Belongs to the peptidase M20A family.</text>
</comment>
<evidence type="ECO:0000256" key="8">
    <source>
        <dbReference type="ARBA" id="ARBA00029656"/>
    </source>
</evidence>
<dbReference type="OrthoDB" id="10059875at2759"/>
<feature type="active site" evidence="9">
    <location>
        <position position="75"/>
    </location>
</feature>
<feature type="binding site" evidence="10">
    <location>
        <position position="73"/>
    </location>
    <ligand>
        <name>Zn(2+)</name>
        <dbReference type="ChEBI" id="CHEBI:29105"/>
        <label>1</label>
    </ligand>
</feature>
<reference evidence="12 13" key="1">
    <citation type="journal article" date="2018" name="MBio">
        <title>Comparative Genomics Reveals the Core Gene Toolbox for the Fungus-Insect Symbiosis.</title>
        <authorList>
            <person name="Wang Y."/>
            <person name="Stata M."/>
            <person name="Wang W."/>
            <person name="Stajich J.E."/>
            <person name="White M.M."/>
            <person name="Moncalvo J.M."/>
        </authorList>
    </citation>
    <scope>NUCLEOTIDE SEQUENCE [LARGE SCALE GENOMIC DNA]</scope>
    <source>
        <strain evidence="12 13">AUS-77-4</strain>
    </source>
</reference>
<dbReference type="EMBL" id="MBFT01000420">
    <property type="protein sequence ID" value="PVU91392.1"/>
    <property type="molecule type" value="Genomic_DNA"/>
</dbReference>
<evidence type="ECO:0000313" key="12">
    <source>
        <dbReference type="EMBL" id="PVU91392.1"/>
    </source>
</evidence>
<dbReference type="STRING" id="61424.A0A2T9YGB8"/>
<comment type="subcellular location">
    <subcellularLocation>
        <location evidence="1">Cytoplasm</location>
    </subcellularLocation>
</comment>
<evidence type="ECO:0000256" key="10">
    <source>
        <dbReference type="PIRSR" id="PIRSR036696-2"/>
    </source>
</evidence>
<dbReference type="InterPro" id="IPR052083">
    <property type="entry name" value="Aminoacylase-1_M20A"/>
</dbReference>
<dbReference type="PIRSF" id="PIRSF036696">
    <property type="entry name" value="ACY-1"/>
    <property type="match status" value="1"/>
</dbReference>
<dbReference type="Gene3D" id="3.40.630.10">
    <property type="entry name" value="Zn peptidases"/>
    <property type="match status" value="1"/>
</dbReference>
<keyword evidence="6" id="KW-0378">Hydrolase</keyword>
<gene>
    <name evidence="12" type="ORF">BB559_004161</name>
</gene>
<dbReference type="PANTHER" id="PTHR45892:SF1">
    <property type="entry name" value="AMINOACYLASE-1"/>
    <property type="match status" value="1"/>
</dbReference>
<keyword evidence="7 10" id="KW-0862">Zinc</keyword>
<dbReference type="AlphaFoldDB" id="A0A2T9YGB8"/>
<dbReference type="GO" id="GO:0046872">
    <property type="term" value="F:metal ion binding"/>
    <property type="evidence" value="ECO:0007669"/>
    <property type="project" value="UniProtKB-KW"/>
</dbReference>
<dbReference type="InterPro" id="IPR036264">
    <property type="entry name" value="Bact_exopeptidase_dim_dom"/>
</dbReference>
<keyword evidence="13" id="KW-1185">Reference proteome</keyword>
<dbReference type="SUPFAM" id="SSF53187">
    <property type="entry name" value="Zn-dependent exopeptidases"/>
    <property type="match status" value="1"/>
</dbReference>
<dbReference type="Gene3D" id="3.30.70.360">
    <property type="match status" value="1"/>
</dbReference>
<sequence length="402" mass="45260">MEPESVKRFREYLRIKTVHPKPEYWECADFLVAQAKEIGVEHQIIEPVKGKPIVVLKLAGSDPSLKSILLNSHTDVVPVYEEKWNYPPFGAERVLMDNGEYHIYARGAQDMKVTGSCYLEALREIKASGKQLLRNVYAMFVPDEEIGGEDGMGAFVKTQEFKDMNGGFDIDEGGPSPNTTTYSFSEERTLCWVKFTARGNTGHGSQFIEATAIEKILPVIYKLMEIRDESVAELSKFGEAKALQQGHFTSVNLTKLEGGKQANVVPAEYVATFDIRITPDVDCHEFYTMLENLAKENDVELEYIKRGLVNVITDLPDTDPFMIAFNDACKRQGINRVPMIMPGITDARYIREAGIPAIGINPMFNHKLLAHDHDEHIIESEYLRAIKFYVDMIESMGSVSSS</sequence>
<comment type="caution">
    <text evidence="12">The sequence shown here is derived from an EMBL/GenBank/DDBJ whole genome shotgun (WGS) entry which is preliminary data.</text>
</comment>
<feature type="domain" description="Peptidase M20 dimerisation" evidence="11">
    <location>
        <begin position="186"/>
        <end position="299"/>
    </location>
</feature>
<evidence type="ECO:0000256" key="2">
    <source>
        <dbReference type="ARBA" id="ARBA00006247"/>
    </source>
</evidence>
<feature type="binding site" evidence="10">
    <location>
        <position position="110"/>
    </location>
    <ligand>
        <name>Zn(2+)</name>
        <dbReference type="ChEBI" id="CHEBI:29105"/>
        <label>1</label>
    </ligand>
</feature>
<dbReference type="Pfam" id="PF07687">
    <property type="entry name" value="M20_dimer"/>
    <property type="match status" value="1"/>
</dbReference>